<evidence type="ECO:0000313" key="6">
    <source>
        <dbReference type="EMBL" id="SUO96615.1"/>
    </source>
</evidence>
<feature type="binding site" evidence="5">
    <location>
        <position position="63"/>
    </location>
    <ligand>
        <name>a divalent metal cation</name>
        <dbReference type="ChEBI" id="CHEBI:60240"/>
        <label>1</label>
    </ligand>
</feature>
<feature type="binding site" evidence="5">
    <location>
        <position position="220"/>
    </location>
    <ligand>
        <name>a divalent metal cation</name>
        <dbReference type="ChEBI" id="CHEBI:60240"/>
        <label>1</label>
    </ligand>
</feature>
<dbReference type="FunFam" id="3.40.1390.30:FF:000001">
    <property type="entry name" value="GTP cyclohydrolase 1 type 2"/>
    <property type="match status" value="1"/>
</dbReference>
<evidence type="ECO:0000256" key="1">
    <source>
        <dbReference type="ARBA" id="ARBA00006964"/>
    </source>
</evidence>
<keyword evidence="7" id="KW-1185">Reference proteome</keyword>
<dbReference type="Proteomes" id="UP000254601">
    <property type="component" value="Unassembled WGS sequence"/>
</dbReference>
<dbReference type="GO" id="GO:0046872">
    <property type="term" value="F:metal ion binding"/>
    <property type="evidence" value="ECO:0007669"/>
    <property type="project" value="UniProtKB-KW"/>
</dbReference>
<feature type="binding site" evidence="5">
    <location>
        <position position="101"/>
    </location>
    <ligand>
        <name>a divalent metal cation</name>
        <dbReference type="ChEBI" id="CHEBI:60240"/>
        <label>1</label>
    </ligand>
</feature>
<comment type="subunit">
    <text evidence="2">Homohexamer.</text>
</comment>
<name>A0A380MVM8_9GAMM</name>
<evidence type="ECO:0000256" key="3">
    <source>
        <dbReference type="ARBA" id="ARBA00022112"/>
    </source>
</evidence>
<dbReference type="AlphaFoldDB" id="A0A380MVM8"/>
<dbReference type="InterPro" id="IPR002678">
    <property type="entry name" value="DUF34/NIF3"/>
</dbReference>
<dbReference type="Gene3D" id="3.40.1390.30">
    <property type="entry name" value="NIF3 (NGG1p interacting factor 3)-like"/>
    <property type="match status" value="2"/>
</dbReference>
<dbReference type="EMBL" id="UHIC01000001">
    <property type="protein sequence ID" value="SUO96615.1"/>
    <property type="molecule type" value="Genomic_DNA"/>
</dbReference>
<dbReference type="OrthoDB" id="9800881at2"/>
<accession>A0A380MVM8</accession>
<feature type="binding site" evidence="5">
    <location>
        <position position="216"/>
    </location>
    <ligand>
        <name>a divalent metal cation</name>
        <dbReference type="ChEBI" id="CHEBI:60240"/>
        <label>1</label>
    </ligand>
</feature>
<dbReference type="NCBIfam" id="TIGR00486">
    <property type="entry name" value="YbgI_SA1388"/>
    <property type="match status" value="1"/>
</dbReference>
<feature type="binding site" evidence="5">
    <location>
        <position position="64"/>
    </location>
    <ligand>
        <name>a divalent metal cation</name>
        <dbReference type="ChEBI" id="CHEBI:60240"/>
        <label>2</label>
    </ligand>
</feature>
<sequence>MKNSNLITELNQFFMVKNFRDYAPNGLQVEGKETIKKILTAVSASEAAIDAAIANKADALFVHHGYFWKGEASEIVSIKRNRLKKLLENNINLIAYHLPLDQHPKYGNNILFGQAIEARNIRQSACEELIWHGEINSMTIEQLSQKLTSVLNRNPMMVGALLEKVVTKIAWCTGAAQDFLAQAVKEDAEVFISGEYAERTYHEAKELGIAYFSCGHHATERFGVKKMVEVFQDEFSIEASFFDEANPF</sequence>
<reference evidence="6 7" key="1">
    <citation type="submission" date="2018-06" db="EMBL/GenBank/DDBJ databases">
        <authorList>
            <consortium name="Pathogen Informatics"/>
            <person name="Doyle S."/>
        </authorList>
    </citation>
    <scope>NUCLEOTIDE SEQUENCE [LARGE SCALE GENOMIC DNA]</scope>
    <source>
        <strain evidence="6 7">NCTC13337</strain>
    </source>
</reference>
<gene>
    <name evidence="6" type="primary">ybgI</name>
    <name evidence="6" type="ORF">NCTC13337_01936</name>
</gene>
<organism evidence="6 7">
    <name type="scientific">Suttonella ornithocola</name>
    <dbReference type="NCBI Taxonomy" id="279832"/>
    <lineage>
        <taxon>Bacteria</taxon>
        <taxon>Pseudomonadati</taxon>
        <taxon>Pseudomonadota</taxon>
        <taxon>Gammaproteobacteria</taxon>
        <taxon>Cardiobacteriales</taxon>
        <taxon>Cardiobacteriaceae</taxon>
        <taxon>Suttonella</taxon>
    </lineage>
</organism>
<evidence type="ECO:0000256" key="5">
    <source>
        <dbReference type="PIRSR" id="PIRSR602678-1"/>
    </source>
</evidence>
<dbReference type="InterPro" id="IPR036069">
    <property type="entry name" value="DUF34/NIF3_sf"/>
</dbReference>
<protein>
    <recommendedName>
        <fullName evidence="3">GTP cyclohydrolase 1 type 2 homolog</fullName>
    </recommendedName>
</protein>
<dbReference type="RefSeq" id="WP_072575882.1">
    <property type="nucleotide sequence ID" value="NZ_LWHB01000032.1"/>
</dbReference>
<dbReference type="PANTHER" id="PTHR13799:SF14">
    <property type="entry name" value="GTP CYCLOHYDROLASE 1 TYPE 2 HOMOLOG"/>
    <property type="match status" value="1"/>
</dbReference>
<dbReference type="PANTHER" id="PTHR13799">
    <property type="entry name" value="NGG1 INTERACTING FACTOR 3"/>
    <property type="match status" value="1"/>
</dbReference>
<evidence type="ECO:0000313" key="7">
    <source>
        <dbReference type="Proteomes" id="UP000254601"/>
    </source>
</evidence>
<proteinExistence type="inferred from homology"/>
<dbReference type="SUPFAM" id="SSF102705">
    <property type="entry name" value="NIF3 (NGG1p interacting factor 3)-like"/>
    <property type="match status" value="1"/>
</dbReference>
<evidence type="ECO:0000256" key="2">
    <source>
        <dbReference type="ARBA" id="ARBA00011643"/>
    </source>
</evidence>
<dbReference type="GO" id="GO:0005737">
    <property type="term" value="C:cytoplasm"/>
    <property type="evidence" value="ECO:0007669"/>
    <property type="project" value="TreeGrafter"/>
</dbReference>
<dbReference type="Pfam" id="PF01784">
    <property type="entry name" value="DUF34_NIF3"/>
    <property type="match status" value="1"/>
</dbReference>
<comment type="similarity">
    <text evidence="1">Belongs to the GTP cyclohydrolase I type 2/NIF3 family.</text>
</comment>
<evidence type="ECO:0000256" key="4">
    <source>
        <dbReference type="ARBA" id="ARBA00022723"/>
    </source>
</evidence>
<keyword evidence="4 5" id="KW-0479">Metal-binding</keyword>